<dbReference type="SUPFAM" id="SSF52540">
    <property type="entry name" value="P-loop containing nucleoside triphosphate hydrolases"/>
    <property type="match status" value="1"/>
</dbReference>
<dbReference type="InterPro" id="IPR025669">
    <property type="entry name" value="AAA_dom"/>
</dbReference>
<dbReference type="EMBL" id="LSMT01003539">
    <property type="protein sequence ID" value="PFX11134.1"/>
    <property type="molecule type" value="Genomic_DNA"/>
</dbReference>
<evidence type="ECO:0000259" key="1">
    <source>
        <dbReference type="Pfam" id="PF13614"/>
    </source>
</evidence>
<accession>A0A2B4QXX2</accession>
<sequence>MVKVISVSNHKGGVGKTTSTINIGAGFSAKGKRVLLIDLDPQANLTQSLATKENSPTIYENLRGDEPIQPIKYKENLYLVPASLDLSASEMELSSEPGREKILADILDAIKESFDYIFIDCPPSLGLLTINSLTASDAVIVPLQSEYLAMRGLTKLTTVIEKVARRLNKKLHIGAVFLTQFDSRKVLNRNVADSVQEHYKDKLLKTKISSNIALAEAPANGQDIFLYNKNSKGAQDY</sequence>
<evidence type="ECO:0000313" key="3">
    <source>
        <dbReference type="Proteomes" id="UP000225706"/>
    </source>
</evidence>
<protein>
    <submittedName>
        <fullName evidence="2">Sporulation initiation inhibitor protein Soj</fullName>
    </submittedName>
</protein>
<gene>
    <name evidence="2" type="primary">soj</name>
    <name evidence="2" type="ORF">AWC38_SpisGene25356</name>
</gene>
<dbReference type="Proteomes" id="UP000225706">
    <property type="component" value="Unassembled WGS sequence"/>
</dbReference>
<organism evidence="2 3">
    <name type="scientific">Stylophora pistillata</name>
    <name type="common">Smooth cauliflower coral</name>
    <dbReference type="NCBI Taxonomy" id="50429"/>
    <lineage>
        <taxon>Eukaryota</taxon>
        <taxon>Metazoa</taxon>
        <taxon>Cnidaria</taxon>
        <taxon>Anthozoa</taxon>
        <taxon>Hexacorallia</taxon>
        <taxon>Scleractinia</taxon>
        <taxon>Astrocoeniina</taxon>
        <taxon>Pocilloporidae</taxon>
        <taxon>Stylophora</taxon>
    </lineage>
</organism>
<dbReference type="InterPro" id="IPR027417">
    <property type="entry name" value="P-loop_NTPase"/>
</dbReference>
<dbReference type="AlphaFoldDB" id="A0A2B4QXX2"/>
<feature type="non-terminal residue" evidence="2">
    <location>
        <position position="237"/>
    </location>
</feature>
<dbReference type="Gene3D" id="3.40.50.300">
    <property type="entry name" value="P-loop containing nucleotide triphosphate hydrolases"/>
    <property type="match status" value="1"/>
</dbReference>
<dbReference type="CDD" id="cd02042">
    <property type="entry name" value="ParAB_family"/>
    <property type="match status" value="1"/>
</dbReference>
<evidence type="ECO:0000313" key="2">
    <source>
        <dbReference type="EMBL" id="PFX11134.1"/>
    </source>
</evidence>
<reference evidence="2" key="1">
    <citation type="journal article" date="2017" name="J. ISSAAS">
        <title>Comparative analysis of the genomes of Stylophora pistillata and Acropora digitifera provides evidence for extensive differences between species of corals.</title>
        <authorList>
            <person name="Voolstra C.R."/>
            <person name="Li Y."/>
            <person name="Liew Y.J."/>
            <person name="Baumgarten S."/>
            <person name="Zoccola D."/>
            <person name="Flot J.-F."/>
            <person name="Tambutte S."/>
            <person name="Allemand D."/>
            <person name="Aranda M."/>
        </authorList>
    </citation>
    <scope>NUCLEOTIDE SEQUENCE</scope>
    <source>
        <strain evidence="2">CSM Monaco</strain>
        <tissue evidence="2">Whole animal</tissue>
    </source>
</reference>
<dbReference type="OrthoDB" id="10059059at2759"/>
<proteinExistence type="predicted"/>
<dbReference type="STRING" id="50429.A0A2B4QXX2"/>
<name>A0A2B4QXX2_STYPI</name>
<keyword evidence="3" id="KW-1185">Reference proteome</keyword>
<dbReference type="PIRSF" id="PIRSF009320">
    <property type="entry name" value="Nuc_binding_HP_1000"/>
    <property type="match status" value="1"/>
</dbReference>
<dbReference type="InterPro" id="IPR050678">
    <property type="entry name" value="DNA_Partitioning_ATPase"/>
</dbReference>
<dbReference type="PANTHER" id="PTHR13696">
    <property type="entry name" value="P-LOOP CONTAINING NUCLEOSIDE TRIPHOSPHATE HYDROLASE"/>
    <property type="match status" value="1"/>
</dbReference>
<feature type="domain" description="AAA" evidence="1">
    <location>
        <begin position="3"/>
        <end position="173"/>
    </location>
</feature>
<dbReference type="FunFam" id="3.40.50.300:FF:000285">
    <property type="entry name" value="Sporulation initiation inhibitor Soj"/>
    <property type="match status" value="1"/>
</dbReference>
<dbReference type="Pfam" id="PF13614">
    <property type="entry name" value="AAA_31"/>
    <property type="match status" value="1"/>
</dbReference>
<dbReference type="PANTHER" id="PTHR13696:SF99">
    <property type="entry name" value="COBYRINIC ACID AC-DIAMIDE SYNTHASE"/>
    <property type="match status" value="1"/>
</dbReference>
<comment type="caution">
    <text evidence="2">The sequence shown here is derived from an EMBL/GenBank/DDBJ whole genome shotgun (WGS) entry which is preliminary data.</text>
</comment>